<feature type="region of interest" description="Disordered" evidence="1">
    <location>
        <begin position="53"/>
        <end position="99"/>
    </location>
</feature>
<keyword evidence="4" id="KW-1185">Reference proteome</keyword>
<accession>A0ABY2JCX2</accession>
<feature type="domain" description="DUF4232" evidence="2">
    <location>
        <begin position="94"/>
        <end position="214"/>
    </location>
</feature>
<organism evidence="3 4">
    <name type="scientific">Cryobacterium sandaracinum</name>
    <dbReference type="NCBI Taxonomy" id="1259247"/>
    <lineage>
        <taxon>Bacteria</taxon>
        <taxon>Bacillati</taxon>
        <taxon>Actinomycetota</taxon>
        <taxon>Actinomycetes</taxon>
        <taxon>Micrococcales</taxon>
        <taxon>Microbacteriaceae</taxon>
        <taxon>Cryobacterium</taxon>
    </lineage>
</organism>
<proteinExistence type="predicted"/>
<dbReference type="InterPro" id="IPR025326">
    <property type="entry name" value="DUF4232"/>
</dbReference>
<dbReference type="EMBL" id="SOGO01000023">
    <property type="protein sequence ID" value="TFD02955.1"/>
    <property type="molecule type" value="Genomic_DNA"/>
</dbReference>
<evidence type="ECO:0000256" key="1">
    <source>
        <dbReference type="SAM" id="MobiDB-lite"/>
    </source>
</evidence>
<evidence type="ECO:0000313" key="4">
    <source>
        <dbReference type="Proteomes" id="UP000297851"/>
    </source>
</evidence>
<evidence type="ECO:0000259" key="2">
    <source>
        <dbReference type="Pfam" id="PF14016"/>
    </source>
</evidence>
<dbReference type="Pfam" id="PF14016">
    <property type="entry name" value="DUF4232"/>
    <property type="match status" value="1"/>
</dbReference>
<dbReference type="Proteomes" id="UP000297851">
    <property type="component" value="Unassembled WGS sequence"/>
</dbReference>
<evidence type="ECO:0000313" key="3">
    <source>
        <dbReference type="EMBL" id="TFD02955.1"/>
    </source>
</evidence>
<feature type="compositionally biased region" description="Low complexity" evidence="1">
    <location>
        <begin position="61"/>
        <end position="93"/>
    </location>
</feature>
<gene>
    <name evidence="3" type="ORF">E3T25_07870</name>
</gene>
<comment type="caution">
    <text evidence="3">The sequence shown here is derived from an EMBL/GenBank/DDBJ whole genome shotgun (WGS) entry which is preliminary data.</text>
</comment>
<reference evidence="3 4" key="1">
    <citation type="submission" date="2019-03" db="EMBL/GenBank/DDBJ databases">
        <title>Genomics of glacier-inhabiting Cryobacterium strains.</title>
        <authorList>
            <person name="Liu Q."/>
            <person name="Xin Y.-H."/>
        </authorList>
    </citation>
    <scope>NUCLEOTIDE SEQUENCE [LARGE SCALE GENOMIC DNA]</scope>
    <source>
        <strain evidence="3 4">TMT2-16</strain>
    </source>
</reference>
<protein>
    <submittedName>
        <fullName evidence="3">DUF4232 domain-containing protein</fullName>
    </submittedName>
</protein>
<sequence length="237" mass="23669">MLHIFGPRPCPWATTPRQCETGAMTVMRGRGRSMAVGLGCAAALVLAGCAGPGSPPTGDVSPPGSTPTAASTPTSPATQSSTPAPADSASAGTCGPNQLALSLQSRPQDSGMGNFYWDLRLTNTGPAACTVEGYPVTTLVGAAPNVPVGSASDTEPGRWYPVAVLALAPGTSAYSLLHLGQAGAYGCPLVPVGALDVTLPGWDTASRVATPNPIEGCDDDSTVLVRTGPLAPAPVSF</sequence>
<name>A0ABY2JCX2_9MICO</name>